<dbReference type="Gene3D" id="3.40.1580.10">
    <property type="entry name" value="SMI1/KNR4-like"/>
    <property type="match status" value="1"/>
</dbReference>
<accession>A0A7G9R6E4</accession>
<protein>
    <submittedName>
        <fullName evidence="2">SMI1/KNR4 family protein</fullName>
    </submittedName>
</protein>
<reference evidence="2 3" key="1">
    <citation type="submission" date="2020-08" db="EMBL/GenBank/DDBJ databases">
        <title>Genome sequence of Nocardioides mesophilus KACC 16243T.</title>
        <authorList>
            <person name="Hyun D.-W."/>
            <person name="Bae J.-W."/>
        </authorList>
    </citation>
    <scope>NUCLEOTIDE SEQUENCE [LARGE SCALE GENOMIC DNA]</scope>
    <source>
        <strain evidence="2 3">KACC 16243</strain>
    </source>
</reference>
<dbReference type="InterPro" id="IPR018958">
    <property type="entry name" value="Knr4/Smi1-like_dom"/>
</dbReference>
<gene>
    <name evidence="2" type="ORF">H9L09_10930</name>
</gene>
<organism evidence="2 3">
    <name type="scientific">Nocardioides mesophilus</name>
    <dbReference type="NCBI Taxonomy" id="433659"/>
    <lineage>
        <taxon>Bacteria</taxon>
        <taxon>Bacillati</taxon>
        <taxon>Actinomycetota</taxon>
        <taxon>Actinomycetes</taxon>
        <taxon>Propionibacteriales</taxon>
        <taxon>Nocardioidaceae</taxon>
        <taxon>Nocardioides</taxon>
    </lineage>
</organism>
<dbReference type="InterPro" id="IPR037883">
    <property type="entry name" value="Knr4/Smi1-like_sf"/>
</dbReference>
<dbReference type="SUPFAM" id="SSF160631">
    <property type="entry name" value="SMI1/KNR4-like"/>
    <property type="match status" value="1"/>
</dbReference>
<sequence length="423" mass="45742">MVRLGEWPADDLDGLLRQWSAACLARLGVLERPVEAAARTGSLLRRPATEPAVAAVERRLGVHLPPSYRQFLLLSDGAYGDTMGALTTSSYRAGDFDEAWGFLPVSEVRPYVEVDPHAVEIWLELQDEIDAADGGVDPTPVFEGDEVRDHRPMQQALAIARGFDANCSLLVPVGGPSPGEEWEVWENYKESTTRWSSFRAYLHDTVEEHLGVDVDEVEALLLVAGAESGDLSAVQRLARVRSPEATGLLVDAARRGVAPHAVTRALARIGGPEVVAVLTALQLDSWRQPYVHAALARIGTPEALDHLAAVGAYRHLADLGDPRASAIAASRLRQGDVSEVVAAAGLLWQLPDSAWVPDLVAAYERVPHDQARHAILHALDACGAADEVRRRAPDLLDGAYGYLARALLQRLAPPEDPTQSPRS</sequence>
<dbReference type="Proteomes" id="UP000515947">
    <property type="component" value="Chromosome"/>
</dbReference>
<name>A0A7G9R6E4_9ACTN</name>
<feature type="domain" description="Knr4/Smi1-like" evidence="1">
    <location>
        <begin position="47"/>
        <end position="204"/>
    </location>
</feature>
<dbReference type="SMART" id="SM00860">
    <property type="entry name" value="SMI1_KNR4"/>
    <property type="match status" value="1"/>
</dbReference>
<dbReference type="Pfam" id="PF09346">
    <property type="entry name" value="SMI1_KNR4"/>
    <property type="match status" value="1"/>
</dbReference>
<evidence type="ECO:0000313" key="3">
    <source>
        <dbReference type="Proteomes" id="UP000515947"/>
    </source>
</evidence>
<evidence type="ECO:0000313" key="2">
    <source>
        <dbReference type="EMBL" id="QNN51169.1"/>
    </source>
</evidence>
<proteinExistence type="predicted"/>
<dbReference type="RefSeq" id="WP_187577010.1">
    <property type="nucleotide sequence ID" value="NZ_CP060713.1"/>
</dbReference>
<keyword evidence="3" id="KW-1185">Reference proteome</keyword>
<dbReference type="AlphaFoldDB" id="A0A7G9R6E4"/>
<dbReference type="KEGG" id="nmes:H9L09_10930"/>
<evidence type="ECO:0000259" key="1">
    <source>
        <dbReference type="SMART" id="SM00860"/>
    </source>
</evidence>
<dbReference type="EMBL" id="CP060713">
    <property type="protein sequence ID" value="QNN51169.1"/>
    <property type="molecule type" value="Genomic_DNA"/>
</dbReference>